<feature type="region of interest" description="Disordered" evidence="3">
    <location>
        <begin position="239"/>
        <end position="262"/>
    </location>
</feature>
<sequence length="527" mass="61267">MDSYIHFLTSEKNYKQRIGIIERNFHKIEERLNSLVGTLSKLALTVPKKEGRRELVIRMQQQSQNSLKSLKKVKRFCISYEQCLHRLQDFYFPTWRLEGSLPTAWPRELDDYEIRLLEHSFKWFRTKSSDFDIKLKTAFYFEPQNQSIPYQLKRYDVEKLFFLDFDRRTFLWDLRSCVGLFDRRLAKDYREDAVRIFKDLNIFINEAPEGTRFFVVPMVKCEKKFKNFKLAAVKGELDESEQKEVPSEGNKEIAPEPEGDMEFESKGQIESAYWSELELSVLCLIEIQPSGSVVFEDLQNPTFFEEKLGTQVKKLKSLGIDLKIDKLQASLNAAHESNGSGGGIETEASNLTDDFGMDGKKAKTKKIEEILANEISRDRWRRHPPFSGTRRLSLRDPLELALTFSKSPIFVDTIDLCNTVNSLDLSNMKITKLDGIEQMLNLSCISLANNKLTSIKKLKHLKNLQFLDLRNNNISHFDEPPEMLTEINLSDNQFIGLMFCGRLQVSLKKRVFENNKMVLVADKIKCK</sequence>
<evidence type="ECO:0000256" key="3">
    <source>
        <dbReference type="SAM" id="MobiDB-lite"/>
    </source>
</evidence>
<protein>
    <submittedName>
        <fullName evidence="5">Uncharacterized protein</fullName>
    </submittedName>
</protein>
<keyword evidence="2" id="KW-0677">Repeat</keyword>
<dbReference type="WBParaSite" id="PDA_v2.g31109.t1">
    <property type="protein sequence ID" value="PDA_v2.g31109.t1"/>
    <property type="gene ID" value="PDA_v2.g31109"/>
</dbReference>
<dbReference type="PROSITE" id="PS51450">
    <property type="entry name" value="LRR"/>
    <property type="match status" value="2"/>
</dbReference>
<evidence type="ECO:0000313" key="4">
    <source>
        <dbReference type="Proteomes" id="UP000887578"/>
    </source>
</evidence>
<name>A0A914QHN2_9BILA</name>
<dbReference type="InterPro" id="IPR050836">
    <property type="entry name" value="SDS22/Internalin_LRR"/>
</dbReference>
<evidence type="ECO:0000256" key="2">
    <source>
        <dbReference type="ARBA" id="ARBA00022737"/>
    </source>
</evidence>
<dbReference type="Pfam" id="PF00560">
    <property type="entry name" value="LRR_1"/>
    <property type="match status" value="1"/>
</dbReference>
<dbReference type="Proteomes" id="UP000887578">
    <property type="component" value="Unplaced"/>
</dbReference>
<dbReference type="Gene3D" id="3.80.10.10">
    <property type="entry name" value="Ribonuclease Inhibitor"/>
    <property type="match status" value="1"/>
</dbReference>
<keyword evidence="4" id="KW-1185">Reference proteome</keyword>
<accession>A0A914QHN2</accession>
<dbReference type="PANTHER" id="PTHR46652">
    <property type="entry name" value="LEUCINE-RICH REPEAT AND IQ DOMAIN-CONTAINING PROTEIN 1-RELATED"/>
    <property type="match status" value="1"/>
</dbReference>
<dbReference type="PANTHER" id="PTHR46652:SF3">
    <property type="entry name" value="LEUCINE-RICH REPEAT-CONTAINING PROTEIN 9"/>
    <property type="match status" value="1"/>
</dbReference>
<keyword evidence="1" id="KW-0433">Leucine-rich repeat</keyword>
<dbReference type="SUPFAM" id="SSF52075">
    <property type="entry name" value="Outer arm dynein light chain 1"/>
    <property type="match status" value="1"/>
</dbReference>
<organism evidence="4 5">
    <name type="scientific">Panagrolaimus davidi</name>
    <dbReference type="NCBI Taxonomy" id="227884"/>
    <lineage>
        <taxon>Eukaryota</taxon>
        <taxon>Metazoa</taxon>
        <taxon>Ecdysozoa</taxon>
        <taxon>Nematoda</taxon>
        <taxon>Chromadorea</taxon>
        <taxon>Rhabditida</taxon>
        <taxon>Tylenchina</taxon>
        <taxon>Panagrolaimomorpha</taxon>
        <taxon>Panagrolaimoidea</taxon>
        <taxon>Panagrolaimidae</taxon>
        <taxon>Panagrolaimus</taxon>
    </lineage>
</organism>
<proteinExistence type="predicted"/>
<dbReference type="AlphaFoldDB" id="A0A914QHN2"/>
<evidence type="ECO:0000256" key="1">
    <source>
        <dbReference type="ARBA" id="ARBA00022614"/>
    </source>
</evidence>
<evidence type="ECO:0000313" key="5">
    <source>
        <dbReference type="WBParaSite" id="PDA_v2.g31109.t1"/>
    </source>
</evidence>
<feature type="compositionally biased region" description="Basic and acidic residues" evidence="3">
    <location>
        <begin position="239"/>
        <end position="254"/>
    </location>
</feature>
<reference evidence="5" key="1">
    <citation type="submission" date="2022-11" db="UniProtKB">
        <authorList>
            <consortium name="WormBaseParasite"/>
        </authorList>
    </citation>
    <scope>IDENTIFICATION</scope>
</reference>
<dbReference type="InterPro" id="IPR032675">
    <property type="entry name" value="LRR_dom_sf"/>
</dbReference>
<dbReference type="InterPro" id="IPR001611">
    <property type="entry name" value="Leu-rich_rpt"/>
</dbReference>